<dbReference type="AlphaFoldDB" id="A0A542XHC8"/>
<name>A0A542XHC8_SALAC</name>
<proteinExistence type="predicted"/>
<reference evidence="3 4" key="1">
    <citation type="submission" date="2019-06" db="EMBL/GenBank/DDBJ databases">
        <title>Sequencing the genomes of 1000 actinobacteria strains.</title>
        <authorList>
            <person name="Klenk H.-P."/>
        </authorList>
    </citation>
    <scope>NUCLEOTIDE SEQUENCE [LARGE SCALE GENOMIC DNA]</scope>
    <source>
        <strain evidence="3 4">DSM 44819</strain>
    </source>
</reference>
<dbReference type="EMBL" id="BOQM01000023">
    <property type="protein sequence ID" value="GIM86353.1"/>
    <property type="molecule type" value="Genomic_DNA"/>
</dbReference>
<dbReference type="Proteomes" id="UP000315983">
    <property type="component" value="Unassembled WGS sequence"/>
</dbReference>
<dbReference type="GeneID" id="93769614"/>
<dbReference type="RefSeq" id="WP_142116070.1">
    <property type="nucleotide sequence ID" value="NZ_BOQM01000023.1"/>
</dbReference>
<feature type="compositionally biased region" description="Pro residues" evidence="1">
    <location>
        <begin position="58"/>
        <end position="67"/>
    </location>
</feature>
<evidence type="ECO:0000313" key="2">
    <source>
        <dbReference type="EMBL" id="GIM86353.1"/>
    </source>
</evidence>
<organism evidence="3 4">
    <name type="scientific">Salinispora arenicola</name>
    <dbReference type="NCBI Taxonomy" id="168697"/>
    <lineage>
        <taxon>Bacteria</taxon>
        <taxon>Bacillati</taxon>
        <taxon>Actinomycetota</taxon>
        <taxon>Actinomycetes</taxon>
        <taxon>Micromonosporales</taxon>
        <taxon>Micromonosporaceae</taxon>
        <taxon>Salinispora</taxon>
    </lineage>
</organism>
<sequence length="97" mass="10687">MSGLRIVRRANVVSGRSGGLRTALRNLGEDYRAAGQDPVLVVPWRGDATERHPWGRVTPPPRPPEPAGTPRDLPHPPPHRVQAWRDLTGGCPTTFDR</sequence>
<dbReference type="EMBL" id="VFOL01000001">
    <property type="protein sequence ID" value="TQL35219.1"/>
    <property type="molecule type" value="Genomic_DNA"/>
</dbReference>
<evidence type="ECO:0000313" key="4">
    <source>
        <dbReference type="Proteomes" id="UP000315983"/>
    </source>
</evidence>
<gene>
    <name evidence="3" type="ORF">FB564_0250</name>
    <name evidence="2" type="ORF">Sar04_30890</name>
</gene>
<keyword evidence="5" id="KW-1185">Reference proteome</keyword>
<evidence type="ECO:0000313" key="5">
    <source>
        <dbReference type="Proteomes" id="UP000677457"/>
    </source>
</evidence>
<accession>A0A542XHC8</accession>
<evidence type="ECO:0000313" key="3">
    <source>
        <dbReference type="EMBL" id="TQL35219.1"/>
    </source>
</evidence>
<comment type="caution">
    <text evidence="3">The sequence shown here is derived from an EMBL/GenBank/DDBJ whole genome shotgun (WGS) entry which is preliminary data.</text>
</comment>
<reference evidence="2 5" key="2">
    <citation type="submission" date="2021-03" db="EMBL/GenBank/DDBJ databases">
        <title>Whole genome shotgun sequence of Salinispora arenicola NBRC 105043.</title>
        <authorList>
            <person name="Komaki H."/>
            <person name="Tamura T."/>
        </authorList>
    </citation>
    <scope>NUCLEOTIDE SEQUENCE [LARGE SCALE GENOMIC DNA]</scope>
    <source>
        <strain evidence="2 5">NBRC 105043</strain>
    </source>
</reference>
<protein>
    <submittedName>
        <fullName evidence="3">Uncharacterized protein</fullName>
    </submittedName>
</protein>
<feature type="region of interest" description="Disordered" evidence="1">
    <location>
        <begin position="42"/>
        <end position="97"/>
    </location>
</feature>
<dbReference type="Proteomes" id="UP000677457">
    <property type="component" value="Unassembled WGS sequence"/>
</dbReference>
<evidence type="ECO:0000256" key="1">
    <source>
        <dbReference type="SAM" id="MobiDB-lite"/>
    </source>
</evidence>